<evidence type="ECO:0000259" key="2">
    <source>
        <dbReference type="Pfam" id="PF16113"/>
    </source>
</evidence>
<name>A0A974PYJ0_9RHOO</name>
<protein>
    <submittedName>
        <fullName evidence="3">Enoyl-CoA hydratase/isomerase family protein</fullName>
    </submittedName>
</protein>
<evidence type="ECO:0000256" key="1">
    <source>
        <dbReference type="ARBA" id="ARBA00022801"/>
    </source>
</evidence>
<dbReference type="NCBIfam" id="NF004127">
    <property type="entry name" value="PRK05617.1"/>
    <property type="match status" value="1"/>
</dbReference>
<dbReference type="Proteomes" id="UP000663444">
    <property type="component" value="Chromosome"/>
</dbReference>
<organism evidence="3 4">
    <name type="scientific">Azospira restricta</name>
    <dbReference type="NCBI Taxonomy" id="404405"/>
    <lineage>
        <taxon>Bacteria</taxon>
        <taxon>Pseudomonadati</taxon>
        <taxon>Pseudomonadota</taxon>
        <taxon>Betaproteobacteria</taxon>
        <taxon>Rhodocyclales</taxon>
        <taxon>Rhodocyclaceae</taxon>
        <taxon>Azospira</taxon>
    </lineage>
</organism>
<proteinExistence type="predicted"/>
<dbReference type="KEGG" id="ares:IWH25_17370"/>
<evidence type="ECO:0000313" key="4">
    <source>
        <dbReference type="Proteomes" id="UP000663444"/>
    </source>
</evidence>
<dbReference type="EMBL" id="CP064781">
    <property type="protein sequence ID" value="QRJ63486.1"/>
    <property type="molecule type" value="Genomic_DNA"/>
</dbReference>
<sequence>MNDRLRGTEVLFSCIGGVGIVSLNRPQVLNALDLPTIRQIAAQLDAWADDPAVRAVLFRSAGGRAFCAGGDIRSLYRDALAEAPELGQFFDEEYALDCRIHRYPKPTIALLDGVVMGGGMGIGQGCALRLVTERTRMAMPETAIGLFPDVGASFFLARLPPALANYLGLVGQTISGADALACGLADRLVRSDALDDLSALLARIDADDWPADVPSGTVPDVFDAQVLAAIAQHFSSDSVPAIMASLAGDAGAGSRAWSAHTLAQLEKLSPLMLCVTHEQLRRGRGLALEACFRMERGLMRHCFAHGDAREGIRALLVDKDRAPSWQHAGVADVDPALVDFFFS</sequence>
<dbReference type="Pfam" id="PF16113">
    <property type="entry name" value="ECH_2"/>
    <property type="match status" value="1"/>
</dbReference>
<dbReference type="Gene3D" id="3.90.226.10">
    <property type="entry name" value="2-enoyl-CoA Hydratase, Chain A, domain 1"/>
    <property type="match status" value="1"/>
</dbReference>
<gene>
    <name evidence="3" type="ORF">IWH25_17370</name>
</gene>
<dbReference type="InterPro" id="IPR032259">
    <property type="entry name" value="HIBYL-CoA-H"/>
</dbReference>
<keyword evidence="4" id="KW-1185">Reference proteome</keyword>
<evidence type="ECO:0000313" key="3">
    <source>
        <dbReference type="EMBL" id="QRJ63486.1"/>
    </source>
</evidence>
<dbReference type="PANTHER" id="PTHR43176:SF6">
    <property type="entry name" value="3-HYDROXYISOBUTYRYL-COA HYDROLASE"/>
    <property type="match status" value="1"/>
</dbReference>
<accession>A0A974PYJ0</accession>
<dbReference type="PANTHER" id="PTHR43176">
    <property type="entry name" value="3-HYDROXYISOBUTYRYL-COA HYDROLASE-RELATED"/>
    <property type="match status" value="1"/>
</dbReference>
<keyword evidence="1" id="KW-0378">Hydrolase</keyword>
<dbReference type="RefSeq" id="WP_203387013.1">
    <property type="nucleotide sequence ID" value="NZ_CP064781.1"/>
</dbReference>
<dbReference type="GO" id="GO:0003860">
    <property type="term" value="F:3-hydroxyisobutyryl-CoA hydrolase activity"/>
    <property type="evidence" value="ECO:0007669"/>
    <property type="project" value="InterPro"/>
</dbReference>
<dbReference type="SUPFAM" id="SSF52096">
    <property type="entry name" value="ClpP/crotonase"/>
    <property type="match status" value="1"/>
</dbReference>
<dbReference type="InterPro" id="IPR045004">
    <property type="entry name" value="ECH_dom"/>
</dbReference>
<reference evidence="3" key="1">
    <citation type="submission" date="2020-11" db="EMBL/GenBank/DDBJ databases">
        <title>Azospira restricta DSM 18626 genome sequence.</title>
        <authorList>
            <person name="Moe W.M."/>
        </authorList>
    </citation>
    <scope>NUCLEOTIDE SEQUENCE</scope>
    <source>
        <strain evidence="3">DSM 18626</strain>
    </source>
</reference>
<dbReference type="InterPro" id="IPR029045">
    <property type="entry name" value="ClpP/crotonase-like_dom_sf"/>
</dbReference>
<dbReference type="CDD" id="cd06558">
    <property type="entry name" value="crotonase-like"/>
    <property type="match status" value="1"/>
</dbReference>
<dbReference type="AlphaFoldDB" id="A0A974PYJ0"/>
<feature type="domain" description="Enoyl-CoA hydratase/isomerase" evidence="2">
    <location>
        <begin position="18"/>
        <end position="342"/>
    </location>
</feature>
<dbReference type="GO" id="GO:0006574">
    <property type="term" value="P:L-valine catabolic process"/>
    <property type="evidence" value="ECO:0007669"/>
    <property type="project" value="TreeGrafter"/>
</dbReference>